<reference evidence="3" key="4">
    <citation type="submission" date="2025-05" db="UniProtKB">
        <authorList>
            <consortium name="EnsemblFungi"/>
        </authorList>
    </citation>
    <scope>IDENTIFICATION</scope>
    <source>
        <strain evidence="3">isolate 1-1 / race 1 (BBBD)</strain>
    </source>
</reference>
<accession>A0A180GSN5</accession>
<organism evidence="2">
    <name type="scientific">Puccinia triticina (isolate 1-1 / race 1 (BBBD))</name>
    <name type="common">Brown leaf rust fungus</name>
    <dbReference type="NCBI Taxonomy" id="630390"/>
    <lineage>
        <taxon>Eukaryota</taxon>
        <taxon>Fungi</taxon>
        <taxon>Dikarya</taxon>
        <taxon>Basidiomycota</taxon>
        <taxon>Pucciniomycotina</taxon>
        <taxon>Pucciniomycetes</taxon>
        <taxon>Pucciniales</taxon>
        <taxon>Pucciniaceae</taxon>
        <taxon>Puccinia</taxon>
    </lineage>
</organism>
<feature type="region of interest" description="Disordered" evidence="1">
    <location>
        <begin position="161"/>
        <end position="190"/>
    </location>
</feature>
<evidence type="ECO:0000256" key="1">
    <source>
        <dbReference type="SAM" id="MobiDB-lite"/>
    </source>
</evidence>
<dbReference type="Proteomes" id="UP000005240">
    <property type="component" value="Unassembled WGS sequence"/>
</dbReference>
<sequence length="303" mass="33642">MQQRTGTQPHHRLKFALLENPSAALSTDLPLHDWLSWKSLTATKQALTYPYAQPPHQDQPDHHRSRCCMALTVVSTPCPFDATTTASGSTTQSSPSPVRVGGRGGGQVGPTELVDCPDQMDHLPRRRLCAKLDSLYLRPTPAHRDLPAALQQWYLRPKPAHSSPLARSLQEPSTTDHRHAQGRADEDEPSEIKGNLAFWSSRSAAWTSKTAATPATTFVKLIAKVDILALPPIVSIDFVQRFFAYHVAAALVLLFQHNMHPLPDSILARTCRLKLCLDTPRDLASYLPQSSHFHLRLGLVDWL</sequence>
<reference evidence="2" key="1">
    <citation type="submission" date="2009-11" db="EMBL/GenBank/DDBJ databases">
        <authorList>
            <consortium name="The Broad Institute Genome Sequencing Platform"/>
            <person name="Ward D."/>
            <person name="Feldgarden M."/>
            <person name="Earl A."/>
            <person name="Young S.K."/>
            <person name="Zeng Q."/>
            <person name="Koehrsen M."/>
            <person name="Alvarado L."/>
            <person name="Berlin A."/>
            <person name="Bochicchio J."/>
            <person name="Borenstein D."/>
            <person name="Chapman S.B."/>
            <person name="Chen Z."/>
            <person name="Engels R."/>
            <person name="Freedman E."/>
            <person name="Gellesch M."/>
            <person name="Goldberg J."/>
            <person name="Griggs A."/>
            <person name="Gujja S."/>
            <person name="Heilman E."/>
            <person name="Heiman D."/>
            <person name="Hepburn T."/>
            <person name="Howarth C."/>
            <person name="Jen D."/>
            <person name="Larson L."/>
            <person name="Lewis B."/>
            <person name="Mehta T."/>
            <person name="Park D."/>
            <person name="Pearson M."/>
            <person name="Roberts A."/>
            <person name="Saif S."/>
            <person name="Shea T."/>
            <person name="Shenoy N."/>
            <person name="Sisk P."/>
            <person name="Stolte C."/>
            <person name="Sykes S."/>
            <person name="Thomson T."/>
            <person name="Walk T."/>
            <person name="White J."/>
            <person name="Yandava C."/>
            <person name="Izard J."/>
            <person name="Baranova O.V."/>
            <person name="Blanton J.M."/>
            <person name="Tanner A.C."/>
            <person name="Dewhirst F.E."/>
            <person name="Haas B."/>
            <person name="Nusbaum C."/>
            <person name="Birren B."/>
        </authorList>
    </citation>
    <scope>NUCLEOTIDE SEQUENCE [LARGE SCALE GENOMIC DNA]</scope>
    <source>
        <strain evidence="2">1-1 BBBD Race 1</strain>
    </source>
</reference>
<feature type="compositionally biased region" description="Low complexity" evidence="1">
    <location>
        <begin position="83"/>
        <end position="100"/>
    </location>
</feature>
<reference evidence="2" key="2">
    <citation type="submission" date="2016-05" db="EMBL/GenBank/DDBJ databases">
        <title>Comparative analysis highlights variable genome content of wheat rusts and divergence of the mating loci.</title>
        <authorList>
            <person name="Cuomo C.A."/>
            <person name="Bakkeren G."/>
            <person name="Szabo L."/>
            <person name="Khalil H."/>
            <person name="Joly D."/>
            <person name="Goldberg J."/>
            <person name="Young S."/>
            <person name="Zeng Q."/>
            <person name="Fellers J."/>
        </authorList>
    </citation>
    <scope>NUCLEOTIDE SEQUENCE [LARGE SCALE GENOMIC DNA]</scope>
    <source>
        <strain evidence="2">1-1 BBBD Race 1</strain>
    </source>
</reference>
<feature type="region of interest" description="Disordered" evidence="1">
    <location>
        <begin position="83"/>
        <end position="111"/>
    </location>
</feature>
<dbReference type="VEuPathDB" id="FungiDB:PTTG_03629"/>
<reference evidence="3 4" key="3">
    <citation type="journal article" date="2017" name="G3 (Bethesda)">
        <title>Comparative analysis highlights variable genome content of wheat rusts and divergence of the mating loci.</title>
        <authorList>
            <person name="Cuomo C.A."/>
            <person name="Bakkeren G."/>
            <person name="Khalil H.B."/>
            <person name="Panwar V."/>
            <person name="Joly D."/>
            <person name="Linning R."/>
            <person name="Sakthikumar S."/>
            <person name="Song X."/>
            <person name="Adiconis X."/>
            <person name="Fan L."/>
            <person name="Goldberg J.M."/>
            <person name="Levin J.Z."/>
            <person name="Young S."/>
            <person name="Zeng Q."/>
            <person name="Anikster Y."/>
            <person name="Bruce M."/>
            <person name="Wang M."/>
            <person name="Yin C."/>
            <person name="McCallum B."/>
            <person name="Szabo L.J."/>
            <person name="Hulbert S."/>
            <person name="Chen X."/>
            <person name="Fellers J.P."/>
        </authorList>
    </citation>
    <scope>NUCLEOTIDE SEQUENCE</scope>
    <source>
        <strain evidence="4">Isolate 1-1 / race 1 (BBBD)</strain>
        <strain evidence="3">isolate 1-1 / race 1 (BBBD)</strain>
    </source>
</reference>
<dbReference type="AlphaFoldDB" id="A0A180GSN5"/>
<gene>
    <name evidence="2" type="ORF">PTTG_03629</name>
</gene>
<name>A0A180GSN5_PUCT1</name>
<evidence type="ECO:0000313" key="4">
    <source>
        <dbReference type="Proteomes" id="UP000005240"/>
    </source>
</evidence>
<dbReference type="EMBL" id="ADAS02000030">
    <property type="protein sequence ID" value="OAV95322.1"/>
    <property type="molecule type" value="Genomic_DNA"/>
</dbReference>
<evidence type="ECO:0000313" key="2">
    <source>
        <dbReference type="EMBL" id="OAV95322.1"/>
    </source>
</evidence>
<proteinExistence type="predicted"/>
<keyword evidence="4" id="KW-1185">Reference proteome</keyword>
<dbReference type="EnsemblFungi" id="PTTG_03629-t43_1">
    <property type="protein sequence ID" value="PTTG_03629-t43_1-p1"/>
    <property type="gene ID" value="PTTG_03629"/>
</dbReference>
<feature type="compositionally biased region" description="Basic and acidic residues" evidence="1">
    <location>
        <begin position="174"/>
        <end position="184"/>
    </location>
</feature>
<protein>
    <submittedName>
        <fullName evidence="2 3">Uncharacterized protein</fullName>
    </submittedName>
</protein>
<evidence type="ECO:0000313" key="3">
    <source>
        <dbReference type="EnsemblFungi" id="PTTG_03629-t43_1-p1"/>
    </source>
</evidence>